<gene>
    <name evidence="1" type="ORF">FWK35_00023711</name>
</gene>
<feature type="non-terminal residue" evidence="1">
    <location>
        <position position="145"/>
    </location>
</feature>
<sequence>TENDFRFLKDCELKTDELISQPLSPTVISSELEFGIFKYIILGGFNKNNYTTELSAIVSPLGKSPNAKFSNEQLLISRRKLSYDLAPMSELFKSPSQGVVTTPKSTNKQHEDALTPNRWIRSATSCHGPADCLSPMFTEGICKMV</sequence>
<keyword evidence="2" id="KW-1185">Reference proteome</keyword>
<name>A0A6G0XX98_APHCR</name>
<comment type="caution">
    <text evidence="1">The sequence shown here is derived from an EMBL/GenBank/DDBJ whole genome shotgun (WGS) entry which is preliminary data.</text>
</comment>
<evidence type="ECO:0000313" key="1">
    <source>
        <dbReference type="EMBL" id="KAF0745177.1"/>
    </source>
</evidence>
<organism evidence="1 2">
    <name type="scientific">Aphis craccivora</name>
    <name type="common">Cowpea aphid</name>
    <dbReference type="NCBI Taxonomy" id="307492"/>
    <lineage>
        <taxon>Eukaryota</taxon>
        <taxon>Metazoa</taxon>
        <taxon>Ecdysozoa</taxon>
        <taxon>Arthropoda</taxon>
        <taxon>Hexapoda</taxon>
        <taxon>Insecta</taxon>
        <taxon>Pterygota</taxon>
        <taxon>Neoptera</taxon>
        <taxon>Paraneoptera</taxon>
        <taxon>Hemiptera</taxon>
        <taxon>Sternorrhyncha</taxon>
        <taxon>Aphidomorpha</taxon>
        <taxon>Aphidoidea</taxon>
        <taxon>Aphididae</taxon>
        <taxon>Aphidini</taxon>
        <taxon>Aphis</taxon>
        <taxon>Aphis</taxon>
    </lineage>
</organism>
<dbReference type="EMBL" id="VUJU01007469">
    <property type="protein sequence ID" value="KAF0745177.1"/>
    <property type="molecule type" value="Genomic_DNA"/>
</dbReference>
<proteinExistence type="predicted"/>
<feature type="non-terminal residue" evidence="1">
    <location>
        <position position="1"/>
    </location>
</feature>
<dbReference type="Proteomes" id="UP000478052">
    <property type="component" value="Unassembled WGS sequence"/>
</dbReference>
<dbReference type="AlphaFoldDB" id="A0A6G0XX98"/>
<protein>
    <submittedName>
        <fullName evidence="1">Uncharacterized protein</fullName>
    </submittedName>
</protein>
<accession>A0A6G0XX98</accession>
<reference evidence="1 2" key="1">
    <citation type="submission" date="2019-08" db="EMBL/GenBank/DDBJ databases">
        <title>Whole genome of Aphis craccivora.</title>
        <authorList>
            <person name="Voronova N.V."/>
            <person name="Shulinski R.S."/>
            <person name="Bandarenka Y.V."/>
            <person name="Zhorov D.G."/>
            <person name="Warner D."/>
        </authorList>
    </citation>
    <scope>NUCLEOTIDE SEQUENCE [LARGE SCALE GENOMIC DNA]</scope>
    <source>
        <strain evidence="1">180601</strain>
        <tissue evidence="1">Whole Body</tissue>
    </source>
</reference>
<evidence type="ECO:0000313" key="2">
    <source>
        <dbReference type="Proteomes" id="UP000478052"/>
    </source>
</evidence>